<evidence type="ECO:0000259" key="2">
    <source>
        <dbReference type="Pfam" id="PF20239"/>
    </source>
</evidence>
<keyword evidence="1" id="KW-1133">Transmembrane helix</keyword>
<dbReference type="InterPro" id="IPR023352">
    <property type="entry name" value="MAPEG-like_dom_sf"/>
</dbReference>
<evidence type="ECO:0000256" key="1">
    <source>
        <dbReference type="SAM" id="Phobius"/>
    </source>
</evidence>
<sequence length="270" mass="30362">MVFTVTPIYALCVSVIYLILWFRVTAMRGGAGISIGDGENRDLLLRVRQHGNCAEWSTFILILMLLAEGMETPDLYLHLTGALQELHSADAEIEGALALMLFTHARRKARINKAGASVPIGEQDRKLWQIAEIEEGERLLTRALQANAIGPFQLKAAIAGAQMQESGADWKQIALLYRQLWQHEPTPVIMLNWCVAVAECGQVEEALQRLEMLHQPLAAFQPFHAARAEFLARLNRKQEARRAYEAAMKSAPHEASRRFLKKRMAQLEPL</sequence>
<name>A0A084U522_9HYPH</name>
<dbReference type="PANTHER" id="PTHR47756:SF2">
    <property type="entry name" value="BLL6612 PROTEIN"/>
    <property type="match status" value="1"/>
</dbReference>
<dbReference type="EMBL" id="JMQM01000003">
    <property type="protein sequence ID" value="KFB08058.1"/>
    <property type="molecule type" value="Genomic_DNA"/>
</dbReference>
<dbReference type="Gene3D" id="1.20.120.550">
    <property type="entry name" value="Membrane associated eicosanoid/glutathione metabolism-like domain"/>
    <property type="match status" value="1"/>
</dbReference>
<dbReference type="GO" id="GO:0016020">
    <property type="term" value="C:membrane"/>
    <property type="evidence" value="ECO:0007669"/>
    <property type="project" value="UniProtKB-SubCell"/>
</dbReference>
<keyword evidence="1" id="KW-0812">Transmembrane</keyword>
<protein>
    <submittedName>
        <fullName evidence="3">Putative RNA polymerase, sigma-24 subunit, ECF subfamily protein</fullName>
    </submittedName>
</protein>
<dbReference type="eggNOG" id="COG4941">
    <property type="taxonomic scope" value="Bacteria"/>
</dbReference>
<reference evidence="3 4" key="1">
    <citation type="submission" date="2014-05" db="EMBL/GenBank/DDBJ databases">
        <title>Draft Genome Sequence of Nitratireductor basaltis Strain UMTGB225, A Marine Bacterium Isolated from Green Barrel Tunicate.</title>
        <authorList>
            <person name="Gan H.Y."/>
        </authorList>
    </citation>
    <scope>NUCLEOTIDE SEQUENCE [LARGE SCALE GENOMIC DNA]</scope>
    <source>
        <strain evidence="3 4">UMTGB225</strain>
    </source>
</reference>
<dbReference type="Proteomes" id="UP000053675">
    <property type="component" value="Unassembled WGS sequence"/>
</dbReference>
<dbReference type="RefSeq" id="WP_051914409.1">
    <property type="nucleotide sequence ID" value="NZ_JMQM01000003.1"/>
</dbReference>
<evidence type="ECO:0000313" key="4">
    <source>
        <dbReference type="Proteomes" id="UP000053675"/>
    </source>
</evidence>
<dbReference type="SUPFAM" id="SSF48452">
    <property type="entry name" value="TPR-like"/>
    <property type="match status" value="1"/>
</dbReference>
<dbReference type="STRING" id="472175.EL18_03268"/>
<dbReference type="Gene3D" id="1.25.40.10">
    <property type="entry name" value="Tetratricopeptide repeat domain"/>
    <property type="match status" value="1"/>
</dbReference>
<gene>
    <name evidence="3" type="ORF">EL18_03268</name>
</gene>
<feature type="transmembrane region" description="Helical" evidence="1">
    <location>
        <begin position="6"/>
        <end position="24"/>
    </location>
</feature>
<dbReference type="AlphaFoldDB" id="A0A084U522"/>
<organism evidence="3 4">
    <name type="scientific">Nitratireductor basaltis</name>
    <dbReference type="NCBI Taxonomy" id="472175"/>
    <lineage>
        <taxon>Bacteria</taxon>
        <taxon>Pseudomonadati</taxon>
        <taxon>Pseudomonadota</taxon>
        <taxon>Alphaproteobacteria</taxon>
        <taxon>Hyphomicrobiales</taxon>
        <taxon>Phyllobacteriaceae</taxon>
        <taxon>Nitratireductor</taxon>
    </lineage>
</organism>
<dbReference type="PATRIC" id="fig|472175.3.peg.3265"/>
<dbReference type="OrthoDB" id="9780299at2"/>
<dbReference type="InterPro" id="IPR011990">
    <property type="entry name" value="TPR-like_helical_dom_sf"/>
</dbReference>
<feature type="domain" description="DUF6596" evidence="2">
    <location>
        <begin position="77"/>
        <end position="143"/>
    </location>
</feature>
<comment type="caution">
    <text evidence="3">The sequence shown here is derived from an EMBL/GenBank/DDBJ whole genome shotgun (WGS) entry which is preliminary data.</text>
</comment>
<evidence type="ECO:0000313" key="3">
    <source>
        <dbReference type="EMBL" id="KFB08058.1"/>
    </source>
</evidence>
<dbReference type="Pfam" id="PF20239">
    <property type="entry name" value="DUF6596"/>
    <property type="match status" value="1"/>
</dbReference>
<keyword evidence="1" id="KW-0472">Membrane</keyword>
<proteinExistence type="predicted"/>
<keyword evidence="4" id="KW-1185">Reference proteome</keyword>
<accession>A0A084U522</accession>
<dbReference type="SUPFAM" id="SSF161084">
    <property type="entry name" value="MAPEG domain-like"/>
    <property type="match status" value="1"/>
</dbReference>
<dbReference type="InterPro" id="IPR046531">
    <property type="entry name" value="DUF6596"/>
</dbReference>
<dbReference type="PANTHER" id="PTHR47756">
    <property type="entry name" value="BLL6612 PROTEIN-RELATED"/>
    <property type="match status" value="1"/>
</dbReference>